<evidence type="ECO:0000313" key="3">
    <source>
        <dbReference type="Proteomes" id="UP000034350"/>
    </source>
</evidence>
<organism evidence="2 3">
    <name type="scientific">Vairimorpha ceranae</name>
    <dbReference type="NCBI Taxonomy" id="40302"/>
    <lineage>
        <taxon>Eukaryota</taxon>
        <taxon>Fungi</taxon>
        <taxon>Fungi incertae sedis</taxon>
        <taxon>Microsporidia</taxon>
        <taxon>Nosematidae</taxon>
        <taxon>Vairimorpha</taxon>
    </lineage>
</organism>
<accession>A0A0F9WLR2</accession>
<evidence type="ECO:0000256" key="1">
    <source>
        <dbReference type="SAM" id="MobiDB-lite"/>
    </source>
</evidence>
<gene>
    <name evidence="2" type="ORF">AAJ76_138000217</name>
</gene>
<keyword evidence="2" id="KW-0255">Endonuclease</keyword>
<dbReference type="Gene3D" id="3.60.10.10">
    <property type="entry name" value="Endonuclease/exonuclease/phosphatase"/>
    <property type="match status" value="1"/>
</dbReference>
<feature type="region of interest" description="Disordered" evidence="1">
    <location>
        <begin position="80"/>
        <end position="105"/>
    </location>
</feature>
<sequence>MYRSWGDDAKAEPRSQSIVKKATRIECLGSEERASVKDLLPAKGLQKSVPADRSLYEDSNLVLDKHMVSVDSAMGYSRKANKDKTGVSGSEATTASKAISAGSTQAMRPAKTKLTYLGETDPGNRPKTCKMEWAKLIVYNVPELPRDAIRKAVARHTSLMEQFISVTARRQRDGVRRFDVIPLTRARPTLEDLPRLEESLRARVIVDRPFAVRNEAKRRAAARGIIPQKAPQKKTINDGSNISLLTLNVNGLRSKLPEVSLLLTKKCPTIVFLQETLVKESAHRTWLPSYQVIETRDMKERGNRGLVLAVRRGLGLTLTHYAQHEWFLAGCIEGMSELHKTPIRMLAISVYIPCTGEPSNVGVRQKKKKRRS</sequence>
<keyword evidence="3" id="KW-1185">Reference proteome</keyword>
<evidence type="ECO:0000313" key="2">
    <source>
        <dbReference type="EMBL" id="KKO74018.1"/>
    </source>
</evidence>
<dbReference type="SUPFAM" id="SSF56219">
    <property type="entry name" value="DNase I-like"/>
    <property type="match status" value="1"/>
</dbReference>
<dbReference type="EMBL" id="JPQZ01000138">
    <property type="protein sequence ID" value="KKO74018.1"/>
    <property type="molecule type" value="Genomic_DNA"/>
</dbReference>
<dbReference type="GO" id="GO:0004519">
    <property type="term" value="F:endonuclease activity"/>
    <property type="evidence" value="ECO:0007669"/>
    <property type="project" value="UniProtKB-KW"/>
</dbReference>
<dbReference type="VEuPathDB" id="MicrosporidiaDB:G9O61_00g022710"/>
<name>A0A0F9WLR2_9MICR</name>
<dbReference type="InterPro" id="IPR036691">
    <property type="entry name" value="Endo/exonu/phosph_ase_sf"/>
</dbReference>
<dbReference type="OrthoDB" id="10526337at2759"/>
<comment type="caution">
    <text evidence="2">The sequence shown here is derived from an EMBL/GenBank/DDBJ whole genome shotgun (WGS) entry which is preliminary data.</text>
</comment>
<proteinExistence type="predicted"/>
<keyword evidence="2" id="KW-0540">Nuclease</keyword>
<dbReference type="Proteomes" id="UP000034350">
    <property type="component" value="Unassembled WGS sequence"/>
</dbReference>
<dbReference type="RefSeq" id="XP_024329760.1">
    <property type="nucleotide sequence ID" value="XM_024473999.1"/>
</dbReference>
<feature type="compositionally biased region" description="Polar residues" evidence="1">
    <location>
        <begin position="87"/>
        <end position="105"/>
    </location>
</feature>
<protein>
    <submittedName>
        <fullName evidence="2">Apurinic apyrimidinic endonuclease</fullName>
    </submittedName>
</protein>
<reference evidence="2 3" key="1">
    <citation type="journal article" date="2015" name="Environ. Microbiol.">
        <title>Genome analyses suggest the presence of polyploidy and recent human-driven expansions in eight global populations of the honeybee pathogen Nosema ceranae.</title>
        <authorList>
            <person name="Pelin A."/>
            <person name="Selman M."/>
            <person name="Aris-Brosou S."/>
            <person name="Farinelli L."/>
            <person name="Corradi N."/>
        </authorList>
    </citation>
    <scope>NUCLEOTIDE SEQUENCE [LARGE SCALE GENOMIC DNA]</scope>
    <source>
        <strain evidence="2 3">PA08 1199</strain>
    </source>
</reference>
<keyword evidence="2" id="KW-0378">Hydrolase</keyword>
<dbReference type="GeneID" id="36318901"/>
<dbReference type="AlphaFoldDB" id="A0A0F9WLR2"/>
<dbReference type="VEuPathDB" id="MicrosporidiaDB:AAJ76_138000217"/>